<name>A0A645FKN8_9ZZZZ</name>
<comment type="caution">
    <text evidence="1">The sequence shown here is derived from an EMBL/GenBank/DDBJ whole genome shotgun (WGS) entry which is preliminary data.</text>
</comment>
<protein>
    <submittedName>
        <fullName evidence="1">Uncharacterized protein</fullName>
    </submittedName>
</protein>
<reference evidence="1" key="1">
    <citation type="submission" date="2019-08" db="EMBL/GenBank/DDBJ databases">
        <authorList>
            <person name="Kucharzyk K."/>
            <person name="Murdoch R.W."/>
            <person name="Higgins S."/>
            <person name="Loffler F."/>
        </authorList>
    </citation>
    <scope>NUCLEOTIDE SEQUENCE</scope>
</reference>
<proteinExistence type="predicted"/>
<accession>A0A645FKN8</accession>
<evidence type="ECO:0000313" key="1">
    <source>
        <dbReference type="EMBL" id="MPN14951.1"/>
    </source>
</evidence>
<organism evidence="1">
    <name type="scientific">bioreactor metagenome</name>
    <dbReference type="NCBI Taxonomy" id="1076179"/>
    <lineage>
        <taxon>unclassified sequences</taxon>
        <taxon>metagenomes</taxon>
        <taxon>ecological metagenomes</taxon>
    </lineage>
</organism>
<dbReference type="AlphaFoldDB" id="A0A645FKN8"/>
<sequence length="112" mass="12542">MPRALFSRYFFVFVTAAGLHDLVHQPQTAAAVFGVPHPAGTLFDDLFFARRVIDGKPALPFILGDAPDKFHPAFKQGDQRSVGPVYLYSYFFQLVMVHAALPPLSLPLFHQR</sequence>
<dbReference type="EMBL" id="VSSQ01061651">
    <property type="protein sequence ID" value="MPN14951.1"/>
    <property type="molecule type" value="Genomic_DNA"/>
</dbReference>
<gene>
    <name evidence="1" type="ORF">SDC9_162280</name>
</gene>